<comment type="caution">
    <text evidence="17">The sequence shown here is derived from an EMBL/GenBank/DDBJ whole genome shotgun (WGS) entry which is preliminary data.</text>
</comment>
<evidence type="ECO:0000313" key="18">
    <source>
        <dbReference type="Proteomes" id="UP000006322"/>
    </source>
</evidence>
<dbReference type="PRINTS" id="PR00344">
    <property type="entry name" value="BCTRLSENSOR"/>
</dbReference>
<keyword evidence="13 14" id="KW-0472">Membrane</keyword>
<dbReference type="SMART" id="SM00388">
    <property type="entry name" value="HisKA"/>
    <property type="match status" value="1"/>
</dbReference>
<evidence type="ECO:0000259" key="16">
    <source>
        <dbReference type="PROSITE" id="PS50885"/>
    </source>
</evidence>
<dbReference type="PROSITE" id="PS50109">
    <property type="entry name" value="HIS_KIN"/>
    <property type="match status" value="1"/>
</dbReference>
<dbReference type="InterPro" id="IPR003594">
    <property type="entry name" value="HATPase_dom"/>
</dbReference>
<evidence type="ECO:0000256" key="9">
    <source>
        <dbReference type="ARBA" id="ARBA00022777"/>
    </source>
</evidence>
<evidence type="ECO:0000256" key="8">
    <source>
        <dbReference type="ARBA" id="ARBA00022741"/>
    </source>
</evidence>
<keyword evidence="4 14" id="KW-0997">Cell inner membrane</keyword>
<evidence type="ECO:0000256" key="5">
    <source>
        <dbReference type="ARBA" id="ARBA00022553"/>
    </source>
</evidence>
<feature type="domain" description="HAMP" evidence="16">
    <location>
        <begin position="181"/>
        <end position="234"/>
    </location>
</feature>
<gene>
    <name evidence="17" type="primary">silS</name>
    <name evidence="17" type="ORF">GPLA_1371</name>
</gene>
<evidence type="ECO:0000256" key="14">
    <source>
        <dbReference type="RuleBase" id="RU364088"/>
    </source>
</evidence>
<dbReference type="InterPro" id="IPR006290">
    <property type="entry name" value="CztS_silS_copS"/>
</dbReference>
<evidence type="ECO:0000256" key="13">
    <source>
        <dbReference type="ARBA" id="ARBA00023136"/>
    </source>
</evidence>
<evidence type="ECO:0000256" key="11">
    <source>
        <dbReference type="ARBA" id="ARBA00022989"/>
    </source>
</evidence>
<dbReference type="Pfam" id="PF00512">
    <property type="entry name" value="HisKA"/>
    <property type="match status" value="1"/>
</dbReference>
<comment type="catalytic activity">
    <reaction evidence="1 14">
        <text>ATP + protein L-histidine = ADP + protein N-phospho-L-histidine.</text>
        <dbReference type="EC" id="2.7.13.3"/>
    </reaction>
</comment>
<evidence type="ECO:0000256" key="4">
    <source>
        <dbReference type="ARBA" id="ARBA00022519"/>
    </source>
</evidence>
<dbReference type="GO" id="GO:0005886">
    <property type="term" value="C:plasma membrane"/>
    <property type="evidence" value="ECO:0007669"/>
    <property type="project" value="UniProtKB-SubCell"/>
</dbReference>
<feature type="transmembrane region" description="Helical" evidence="14">
    <location>
        <begin position="7"/>
        <end position="26"/>
    </location>
</feature>
<dbReference type="CDD" id="cd00082">
    <property type="entry name" value="HisKA"/>
    <property type="match status" value="1"/>
</dbReference>
<keyword evidence="10 14" id="KW-0067">ATP-binding</keyword>
<keyword evidence="9 14" id="KW-0418">Kinase</keyword>
<dbReference type="SUPFAM" id="SSF47384">
    <property type="entry name" value="Homodimeric domain of signal transducing histidine kinase"/>
    <property type="match status" value="1"/>
</dbReference>
<comment type="function">
    <text evidence="14">Member of a two-component regulatory system.</text>
</comment>
<protein>
    <recommendedName>
        <fullName evidence="14">Sensor protein</fullName>
        <ecNumber evidence="14">2.7.13.3</ecNumber>
    </recommendedName>
</protein>
<dbReference type="SMART" id="SM00304">
    <property type="entry name" value="HAMP"/>
    <property type="match status" value="1"/>
</dbReference>
<dbReference type="Gene3D" id="6.10.340.10">
    <property type="match status" value="1"/>
</dbReference>
<keyword evidence="11 14" id="KW-1133">Transmembrane helix</keyword>
<evidence type="ECO:0000256" key="6">
    <source>
        <dbReference type="ARBA" id="ARBA00022679"/>
    </source>
</evidence>
<evidence type="ECO:0000256" key="10">
    <source>
        <dbReference type="ARBA" id="ARBA00022840"/>
    </source>
</evidence>
<dbReference type="InterPro" id="IPR003660">
    <property type="entry name" value="HAMP_dom"/>
</dbReference>
<dbReference type="Gene3D" id="3.30.565.10">
    <property type="entry name" value="Histidine kinase-like ATPase, C-terminal domain"/>
    <property type="match status" value="1"/>
</dbReference>
<dbReference type="FunFam" id="3.30.565.10:FF:000006">
    <property type="entry name" value="Sensor histidine kinase WalK"/>
    <property type="match status" value="1"/>
</dbReference>
<keyword evidence="18" id="KW-1185">Reference proteome</keyword>
<keyword evidence="8 14" id="KW-0547">Nucleotide-binding</keyword>
<dbReference type="CDD" id="cd06225">
    <property type="entry name" value="HAMP"/>
    <property type="match status" value="1"/>
</dbReference>
<dbReference type="InterPro" id="IPR004358">
    <property type="entry name" value="Sig_transdc_His_kin-like_C"/>
</dbReference>
<dbReference type="InterPro" id="IPR003661">
    <property type="entry name" value="HisK_dim/P_dom"/>
</dbReference>
<dbReference type="SUPFAM" id="SSF158472">
    <property type="entry name" value="HAMP domain-like"/>
    <property type="match status" value="1"/>
</dbReference>
<feature type="domain" description="Histidine kinase" evidence="15">
    <location>
        <begin position="242"/>
        <end position="457"/>
    </location>
</feature>
<dbReference type="GO" id="GO:0000155">
    <property type="term" value="F:phosphorelay sensor kinase activity"/>
    <property type="evidence" value="ECO:0007669"/>
    <property type="project" value="InterPro"/>
</dbReference>
<dbReference type="Proteomes" id="UP000006322">
    <property type="component" value="Unassembled WGS sequence"/>
</dbReference>
<dbReference type="STRING" id="1129793.GPLA_1371"/>
<dbReference type="Pfam" id="PF00672">
    <property type="entry name" value="HAMP"/>
    <property type="match status" value="1"/>
</dbReference>
<keyword evidence="3 14" id="KW-1003">Cell membrane</keyword>
<dbReference type="PANTHER" id="PTHR45436">
    <property type="entry name" value="SENSOR HISTIDINE KINASE YKOH"/>
    <property type="match status" value="1"/>
</dbReference>
<dbReference type="SUPFAM" id="SSF55874">
    <property type="entry name" value="ATPase domain of HSP90 chaperone/DNA topoisomerase II/histidine kinase"/>
    <property type="match status" value="1"/>
</dbReference>
<dbReference type="Gene3D" id="1.10.287.130">
    <property type="match status" value="1"/>
</dbReference>
<reference evidence="18" key="1">
    <citation type="journal article" date="2014" name="Environ. Microbiol.">
        <title>Comparative genomics of the marine bacterial genus Glaciecola reveals the high degree of genomic diversity and genomic characteristic for cold adaptation.</title>
        <authorList>
            <person name="Qin Q.L."/>
            <person name="Xie B.B."/>
            <person name="Yu Y."/>
            <person name="Shu Y.L."/>
            <person name="Rong J.C."/>
            <person name="Zhang Y.J."/>
            <person name="Zhao D.L."/>
            <person name="Chen X.L."/>
            <person name="Zhang X.Y."/>
            <person name="Chen B."/>
            <person name="Zhou B.C."/>
            <person name="Zhang Y.Z."/>
        </authorList>
    </citation>
    <scope>NUCLEOTIDE SEQUENCE [LARGE SCALE GENOMIC DNA]</scope>
    <source>
        <strain evidence="18">LMG 21857</strain>
    </source>
</reference>
<evidence type="ECO:0000313" key="17">
    <source>
        <dbReference type="EMBL" id="GAC32285.1"/>
    </source>
</evidence>
<dbReference type="SMART" id="SM00387">
    <property type="entry name" value="HATPase_c"/>
    <property type="match status" value="1"/>
</dbReference>
<dbReference type="InterPro" id="IPR005467">
    <property type="entry name" value="His_kinase_dom"/>
</dbReference>
<dbReference type="PROSITE" id="PS50885">
    <property type="entry name" value="HAMP"/>
    <property type="match status" value="1"/>
</dbReference>
<dbReference type="FunFam" id="1.10.287.130:FF:000001">
    <property type="entry name" value="Two-component sensor histidine kinase"/>
    <property type="match status" value="1"/>
</dbReference>
<dbReference type="NCBIfam" id="TIGR01386">
    <property type="entry name" value="cztS_silS_copS"/>
    <property type="match status" value="1"/>
</dbReference>
<accession>K7AA84</accession>
<name>K7AA84_9ALTE</name>
<proteinExistence type="predicted"/>
<dbReference type="InterPro" id="IPR036890">
    <property type="entry name" value="HATPase_C_sf"/>
</dbReference>
<dbReference type="InterPro" id="IPR036097">
    <property type="entry name" value="HisK_dim/P_sf"/>
</dbReference>
<evidence type="ECO:0000256" key="3">
    <source>
        <dbReference type="ARBA" id="ARBA00022475"/>
    </source>
</evidence>
<evidence type="ECO:0000256" key="2">
    <source>
        <dbReference type="ARBA" id="ARBA00004429"/>
    </source>
</evidence>
<keyword evidence="5" id="KW-0597">Phosphoprotein</keyword>
<keyword evidence="12 14" id="KW-0902">Two-component regulatory system</keyword>
<dbReference type="Pfam" id="PF21085">
    <property type="entry name" value="CusS"/>
    <property type="match status" value="1"/>
</dbReference>
<keyword evidence="6 14" id="KW-0808">Transferase</keyword>
<dbReference type="EMBL" id="BAER01000035">
    <property type="protein sequence ID" value="GAC32285.1"/>
    <property type="molecule type" value="Genomic_DNA"/>
</dbReference>
<organism evidence="17 18">
    <name type="scientific">Paraglaciecola polaris LMG 21857</name>
    <dbReference type="NCBI Taxonomy" id="1129793"/>
    <lineage>
        <taxon>Bacteria</taxon>
        <taxon>Pseudomonadati</taxon>
        <taxon>Pseudomonadota</taxon>
        <taxon>Gammaproteobacteria</taxon>
        <taxon>Alteromonadales</taxon>
        <taxon>Alteromonadaceae</taxon>
        <taxon>Paraglaciecola</taxon>
    </lineage>
</organism>
<evidence type="ECO:0000256" key="12">
    <source>
        <dbReference type="ARBA" id="ARBA00023012"/>
    </source>
</evidence>
<evidence type="ECO:0000259" key="15">
    <source>
        <dbReference type="PROSITE" id="PS50109"/>
    </source>
</evidence>
<keyword evidence="7 14" id="KW-0812">Transmembrane</keyword>
<dbReference type="Pfam" id="PF02518">
    <property type="entry name" value="HATPase_c"/>
    <property type="match status" value="1"/>
</dbReference>
<dbReference type="InterPro" id="IPR048590">
    <property type="entry name" value="CusS-like_sensor"/>
</dbReference>
<dbReference type="PANTHER" id="PTHR45436:SF15">
    <property type="entry name" value="SENSOR HISTIDINE KINASE CUSS"/>
    <property type="match status" value="1"/>
</dbReference>
<comment type="subcellular location">
    <subcellularLocation>
        <location evidence="2">Cell inner membrane</location>
        <topology evidence="2">Multi-pass membrane protein</topology>
    </subcellularLocation>
</comment>
<dbReference type="AlphaFoldDB" id="K7AA84"/>
<evidence type="ECO:0000256" key="1">
    <source>
        <dbReference type="ARBA" id="ARBA00000085"/>
    </source>
</evidence>
<dbReference type="EC" id="2.7.13.3" evidence="14"/>
<dbReference type="InterPro" id="IPR050428">
    <property type="entry name" value="TCS_sensor_his_kinase"/>
</dbReference>
<evidence type="ECO:0000256" key="7">
    <source>
        <dbReference type="ARBA" id="ARBA00022692"/>
    </source>
</evidence>
<feature type="transmembrane region" description="Helical" evidence="14">
    <location>
        <begin position="161"/>
        <end position="184"/>
    </location>
</feature>
<dbReference type="GO" id="GO:0005524">
    <property type="term" value="F:ATP binding"/>
    <property type="evidence" value="ECO:0007669"/>
    <property type="project" value="UniProtKB-KW"/>
</dbReference>
<sequence>MSLTIRVVLFVAITISVCLILVRHLLISSIEHHFVQQDGEELAVIVHSIEEALVQHNGQVADEQQNLSLAVAGHHGVYYQVAIGGSGPFFSNSALDFVDVAKNAPVSTQFTQSDIQQWQLGDNMFRGVVTLIKTSNAEYRVISAIDMSFHSHFLTELRHSLWYILLGSCLLTLLAAWLAVYQGLSPLRGLSDKMRHIQTNKLDVRLDKHAVPSELEDMVYSFNHMLDRLEEGFLRLSYFSADIAHELRTPLTNIITQTQVSLSKARSNDEYRDLLFSNLEEQERLNKMISDMLLLAKSQNGLIKPQKQSLSLKEEINALFEFFEALAEESQIGLELTGNVTYVSADQTLLRHALTNLLSNAIRHTVAGQTVTVRLSEQNGDMISISVQNPGETIPQEHLTHLFDRFYRVDPSRQRHSDGAGLGLAIAKAIIEAQGGAINVESANGQTEFSILLHKAA</sequence>